<dbReference type="GO" id="GO:0030488">
    <property type="term" value="P:tRNA methylation"/>
    <property type="evidence" value="ECO:0007669"/>
    <property type="project" value="TreeGrafter"/>
</dbReference>
<feature type="binding site" evidence="7">
    <location>
        <begin position="255"/>
        <end position="261"/>
    </location>
    <ligand>
        <name>GTP</name>
        <dbReference type="ChEBI" id="CHEBI:37565"/>
    </ligand>
</feature>
<dbReference type="OrthoDB" id="9805918at2"/>
<dbReference type="GeneID" id="302997421"/>
<evidence type="ECO:0000256" key="6">
    <source>
        <dbReference type="ARBA" id="ARBA00023134"/>
    </source>
</evidence>
<evidence type="ECO:0000259" key="9">
    <source>
        <dbReference type="PROSITE" id="PS51709"/>
    </source>
</evidence>
<dbReference type="PANTHER" id="PTHR42714:SF2">
    <property type="entry name" value="TRNA MODIFICATION GTPASE GTPBP3, MITOCHONDRIAL"/>
    <property type="match status" value="1"/>
</dbReference>
<proteinExistence type="inferred from homology"/>
<keyword evidence="7" id="KW-0479">Metal-binding</keyword>
<dbReference type="InterPro" id="IPR027417">
    <property type="entry name" value="P-loop_NTPase"/>
</dbReference>
<evidence type="ECO:0000256" key="1">
    <source>
        <dbReference type="ARBA" id="ARBA00011043"/>
    </source>
</evidence>
<keyword evidence="6 7" id="KW-0342">GTP-binding</keyword>
<feature type="binding site" evidence="7">
    <location>
        <position position="26"/>
    </location>
    <ligand>
        <name>(6S)-5-formyl-5,6,7,8-tetrahydrofolate</name>
        <dbReference type="ChEBI" id="CHEBI:57457"/>
    </ligand>
</feature>
<comment type="caution">
    <text evidence="7">Lacks conserved residue(s) required for the propagation of feature annotation.</text>
</comment>
<feature type="binding site" evidence="7">
    <location>
        <position position="257"/>
    </location>
    <ligand>
        <name>K(+)</name>
        <dbReference type="ChEBI" id="CHEBI:29103"/>
    </ligand>
</feature>
<dbReference type="KEGG" id="tsu:Tresu_0182"/>
<dbReference type="NCBIfam" id="TIGR00450">
    <property type="entry name" value="mnmE_trmE_thdF"/>
    <property type="match status" value="1"/>
</dbReference>
<dbReference type="GO" id="GO:0005525">
    <property type="term" value="F:GTP binding"/>
    <property type="evidence" value="ECO:0007669"/>
    <property type="project" value="UniProtKB-UniRule"/>
</dbReference>
<feature type="binding site" evidence="7">
    <location>
        <position position="92"/>
    </location>
    <ligand>
        <name>(6S)-5-formyl-5,6,7,8-tetrahydrofolate</name>
        <dbReference type="ChEBI" id="CHEBI:57457"/>
    </ligand>
</feature>
<evidence type="ECO:0000256" key="4">
    <source>
        <dbReference type="ARBA" id="ARBA00022842"/>
    </source>
</evidence>
<keyword evidence="3 7" id="KW-0547">Nucleotide-binding</keyword>
<dbReference type="EMBL" id="CP002631">
    <property type="protein sequence ID" value="AEB13146.1"/>
    <property type="molecule type" value="Genomic_DNA"/>
</dbReference>
<feature type="binding site" evidence="7">
    <location>
        <position position="462"/>
    </location>
    <ligand>
        <name>(6S)-5-formyl-5,6,7,8-tetrahydrofolate</name>
        <dbReference type="ChEBI" id="CHEBI:57457"/>
    </ligand>
</feature>
<dbReference type="Pfam" id="PF10396">
    <property type="entry name" value="TrmE_N"/>
    <property type="match status" value="1"/>
</dbReference>
<feature type="binding site" evidence="7">
    <location>
        <position position="240"/>
    </location>
    <ligand>
        <name>Mg(2+)</name>
        <dbReference type="ChEBI" id="CHEBI:18420"/>
    </ligand>
</feature>
<dbReference type="GO" id="GO:0005829">
    <property type="term" value="C:cytosol"/>
    <property type="evidence" value="ECO:0007669"/>
    <property type="project" value="TreeGrafter"/>
</dbReference>
<feature type="binding site" evidence="7">
    <location>
        <position position="260"/>
    </location>
    <ligand>
        <name>K(+)</name>
        <dbReference type="ChEBI" id="CHEBI:29103"/>
    </ligand>
</feature>
<comment type="subunit">
    <text evidence="7">Homodimer. Heterotetramer of two MnmE and two MnmG subunits.</text>
</comment>
<dbReference type="AlphaFoldDB" id="F2NWU7"/>
<dbReference type="PROSITE" id="PS51709">
    <property type="entry name" value="G_TRME"/>
    <property type="match status" value="1"/>
</dbReference>
<dbReference type="InterPro" id="IPR018948">
    <property type="entry name" value="GTP-bd_TrmE_N"/>
</dbReference>
<dbReference type="GO" id="GO:0002098">
    <property type="term" value="P:tRNA wobble uridine modification"/>
    <property type="evidence" value="ECO:0007669"/>
    <property type="project" value="TreeGrafter"/>
</dbReference>
<evidence type="ECO:0000256" key="3">
    <source>
        <dbReference type="ARBA" id="ARBA00022741"/>
    </source>
</evidence>
<dbReference type="InterPro" id="IPR031168">
    <property type="entry name" value="G_TrmE"/>
</dbReference>
<feature type="domain" description="TrmE-type G" evidence="9">
    <location>
        <begin position="226"/>
        <end position="382"/>
    </location>
</feature>
<dbReference type="HAMAP" id="MF_00379">
    <property type="entry name" value="GTPase_MnmE"/>
    <property type="match status" value="1"/>
</dbReference>
<dbReference type="InterPro" id="IPR025867">
    <property type="entry name" value="MnmE_helical"/>
</dbReference>
<dbReference type="NCBIfam" id="TIGR00231">
    <property type="entry name" value="small_GTP"/>
    <property type="match status" value="1"/>
</dbReference>
<reference evidence="10 11" key="1">
    <citation type="journal article" date="2011" name="Stand. Genomic Sci.">
        <title>Complete genome sequence of Treponema succinifaciens type strain (6091).</title>
        <authorList>
            <person name="Han C."/>
            <person name="Gronow S."/>
            <person name="Teshima H."/>
            <person name="Lapidus A."/>
            <person name="Nolan M."/>
            <person name="Lucas S."/>
            <person name="Hammon N."/>
            <person name="Deshpande S."/>
            <person name="Cheng J.F."/>
            <person name="Zeytun A."/>
            <person name="Tapia R."/>
            <person name="Goodwin L."/>
            <person name="Pitluck S."/>
            <person name="Liolios K."/>
            <person name="Pagani I."/>
            <person name="Ivanova N."/>
            <person name="Mavromatis K."/>
            <person name="Mikhailova N."/>
            <person name="Huntemann M."/>
            <person name="Pati A."/>
            <person name="Chen A."/>
            <person name="Palaniappan K."/>
            <person name="Land M."/>
            <person name="Hauser L."/>
            <person name="Brambilla E.M."/>
            <person name="Rohde M."/>
            <person name="Goker M."/>
            <person name="Woyke T."/>
            <person name="Bristow J."/>
            <person name="Eisen J.A."/>
            <person name="Markowitz V."/>
            <person name="Hugenholtz P."/>
            <person name="Kyrpides N.C."/>
            <person name="Klenk H.P."/>
            <person name="Detter J.C."/>
        </authorList>
    </citation>
    <scope>NUCLEOTIDE SEQUENCE [LARGE SCALE GENOMIC DNA]</scope>
    <source>
        <strain evidence="11">ATCC 33096 / DSM 2489 / 6091</strain>
    </source>
</reference>
<evidence type="ECO:0000256" key="5">
    <source>
        <dbReference type="ARBA" id="ARBA00022958"/>
    </source>
</evidence>
<feature type="binding site" evidence="7">
    <location>
        <position position="236"/>
    </location>
    <ligand>
        <name>K(+)</name>
        <dbReference type="ChEBI" id="CHEBI:29103"/>
    </ligand>
</feature>
<feature type="binding site" evidence="7">
    <location>
        <position position="131"/>
    </location>
    <ligand>
        <name>(6S)-5-formyl-5,6,7,8-tetrahydrofolate</name>
        <dbReference type="ChEBI" id="CHEBI:57457"/>
    </ligand>
</feature>
<dbReference type="Gene3D" id="1.20.120.430">
    <property type="entry name" value="tRNA modification GTPase MnmE domain 2"/>
    <property type="match status" value="1"/>
</dbReference>
<dbReference type="CDD" id="cd04164">
    <property type="entry name" value="trmE"/>
    <property type="match status" value="1"/>
</dbReference>
<dbReference type="Proteomes" id="UP000006852">
    <property type="component" value="Chromosome"/>
</dbReference>
<dbReference type="InterPro" id="IPR005225">
    <property type="entry name" value="Small_GTP-bd"/>
</dbReference>
<reference evidence="11" key="2">
    <citation type="submission" date="2011-04" db="EMBL/GenBank/DDBJ databases">
        <title>The complete genome of chromosome of Treponema succinifaciens DSM 2489.</title>
        <authorList>
            <person name="Lucas S."/>
            <person name="Copeland A."/>
            <person name="Lapidus A."/>
            <person name="Bruce D."/>
            <person name="Goodwin L."/>
            <person name="Pitluck S."/>
            <person name="Peters L."/>
            <person name="Kyrpides N."/>
            <person name="Mavromatis K."/>
            <person name="Ivanova N."/>
            <person name="Ovchinnikova G."/>
            <person name="Teshima H."/>
            <person name="Detter J.C."/>
            <person name="Tapia R."/>
            <person name="Han C."/>
            <person name="Land M."/>
            <person name="Hauser L."/>
            <person name="Markowitz V."/>
            <person name="Cheng J.-F."/>
            <person name="Hugenholtz P."/>
            <person name="Woyke T."/>
            <person name="Wu D."/>
            <person name="Gronow S."/>
            <person name="Wellnitz S."/>
            <person name="Brambilla E."/>
            <person name="Klenk H.-P."/>
            <person name="Eisen J.A."/>
        </authorList>
    </citation>
    <scope>NUCLEOTIDE SEQUENCE [LARGE SCALE GENOMIC DNA]</scope>
    <source>
        <strain evidence="11">ATCC 33096 / DSM 2489 / 6091</strain>
    </source>
</reference>
<name>F2NWU7_TRES6</name>
<feature type="binding site" evidence="7">
    <location>
        <position position="255"/>
    </location>
    <ligand>
        <name>K(+)</name>
        <dbReference type="ChEBI" id="CHEBI:29103"/>
    </ligand>
</feature>
<sequence length="462" mass="50987">MNKYTPEEPIAAIATALVPSAIGIVRTSGKNCIELVSKIFSRKKALLQAAGNSLVYGWIEDSRIQNGNKKIDEVMLGVYKAPKSFTGEDMVEIFCHGGVNVVTSIFSLLLENGFRKAERGEFTFRAYINGKVDLTKAEAVKEIIDSRTNASRSRAAGRLSGNLFEQISSIKKLILDTIGNIEVEIEYPEDEENISESFDTSLLKAAQKKLSDLASSWKAEKLYQDGARVVLCGKTNAGKSSLFNSLLKEERAIVSSIEGTTRDWLECWTDFAGIPVRLFDTAGLRKTSDLIEERGVELAKDLSQDADVILYIVDSSKGILKDDLDFIESQKNIPVVLVLNKCDSFDLNLDGIKKVWKDSVKISAKNNIGIELLVFKVKDILFDGEKTEREQSGLGSARQKKSVQEALERVTHALEISQDFSYGLDAVVQDLEDALECLGEVAGEVSPDDVLENIFSRFCVGK</sequence>
<evidence type="ECO:0000313" key="11">
    <source>
        <dbReference type="Proteomes" id="UP000006852"/>
    </source>
</evidence>
<dbReference type="EC" id="3.6.-.-" evidence="7"/>
<protein>
    <recommendedName>
        <fullName evidence="7">tRNA modification GTPase MnmE</fullName>
        <ecNumber evidence="7">3.6.-.-</ecNumber>
    </recommendedName>
</protein>
<evidence type="ECO:0000313" key="10">
    <source>
        <dbReference type="EMBL" id="AEB13146.1"/>
    </source>
</evidence>
<keyword evidence="11" id="KW-1185">Reference proteome</keyword>
<keyword evidence="7" id="KW-0963">Cytoplasm</keyword>
<comment type="cofactor">
    <cofactor evidence="7">
        <name>K(+)</name>
        <dbReference type="ChEBI" id="CHEBI:29103"/>
    </cofactor>
    <text evidence="7">Binds 1 potassium ion per subunit.</text>
</comment>
<dbReference type="STRING" id="869209.Tresu_0182"/>
<dbReference type="GO" id="GO:0003924">
    <property type="term" value="F:GTPase activity"/>
    <property type="evidence" value="ECO:0007669"/>
    <property type="project" value="UniProtKB-UniRule"/>
</dbReference>
<accession>F2NWU7</accession>
<dbReference type="GO" id="GO:0046872">
    <property type="term" value="F:metal ion binding"/>
    <property type="evidence" value="ECO:0007669"/>
    <property type="project" value="UniProtKB-KW"/>
</dbReference>
<dbReference type="Gene3D" id="3.30.1360.120">
    <property type="entry name" value="Probable tRNA modification gtpase trme, domain 1"/>
    <property type="match status" value="1"/>
</dbReference>
<comment type="similarity">
    <text evidence="1 7 8">Belongs to the TRAFAC class TrmE-Era-EngA-EngB-Septin-like GTPase superfamily. TrmE GTPase family.</text>
</comment>
<keyword evidence="4 7" id="KW-0460">Magnesium</keyword>
<dbReference type="InterPro" id="IPR027368">
    <property type="entry name" value="MnmE_dom2"/>
</dbReference>
<evidence type="ECO:0000256" key="7">
    <source>
        <dbReference type="HAMAP-Rule" id="MF_00379"/>
    </source>
</evidence>
<gene>
    <name evidence="7" type="primary">mnmE</name>
    <name evidence="7" type="synonym">trmE</name>
    <name evidence="10" type="ordered locus">Tresu_0182</name>
</gene>
<organism evidence="10 11">
    <name type="scientific">Treponema succinifaciens (strain ATCC 33096 / DSM 2489 / 6091)</name>
    <dbReference type="NCBI Taxonomy" id="869209"/>
    <lineage>
        <taxon>Bacteria</taxon>
        <taxon>Pseudomonadati</taxon>
        <taxon>Spirochaetota</taxon>
        <taxon>Spirochaetia</taxon>
        <taxon>Spirochaetales</taxon>
        <taxon>Treponemataceae</taxon>
        <taxon>Treponema</taxon>
    </lineage>
</organism>
<keyword evidence="2 7" id="KW-0819">tRNA processing</keyword>
<dbReference type="Pfam" id="PF01926">
    <property type="entry name" value="MMR_HSR1"/>
    <property type="match status" value="1"/>
</dbReference>
<keyword evidence="7" id="KW-0378">Hydrolase</keyword>
<dbReference type="Gene3D" id="3.40.50.300">
    <property type="entry name" value="P-loop containing nucleotide triphosphate hydrolases"/>
    <property type="match status" value="1"/>
</dbReference>
<dbReference type="Pfam" id="PF12631">
    <property type="entry name" value="MnmE_helical"/>
    <property type="match status" value="1"/>
</dbReference>
<dbReference type="RefSeq" id="WP_013700457.1">
    <property type="nucleotide sequence ID" value="NC_015385.1"/>
</dbReference>
<dbReference type="InterPro" id="IPR004520">
    <property type="entry name" value="GTPase_MnmE"/>
</dbReference>
<evidence type="ECO:0000256" key="2">
    <source>
        <dbReference type="ARBA" id="ARBA00022694"/>
    </source>
</evidence>
<dbReference type="SUPFAM" id="SSF52540">
    <property type="entry name" value="P-loop containing nucleoside triphosphate hydrolases"/>
    <property type="match status" value="1"/>
</dbReference>
<comment type="function">
    <text evidence="7">Exhibits a very high intrinsic GTPase hydrolysis rate. Involved in the addition of a carboxymethylaminomethyl (cmnm) group at the wobble position (U34) of certain tRNAs, forming tRNA-cmnm(5)s(2)U34.</text>
</comment>
<feature type="binding site" evidence="7">
    <location>
        <begin position="236"/>
        <end position="241"/>
    </location>
    <ligand>
        <name>GTP</name>
        <dbReference type="ChEBI" id="CHEBI:37565"/>
    </ligand>
</feature>
<dbReference type="CDD" id="cd14858">
    <property type="entry name" value="TrmE_N"/>
    <property type="match status" value="1"/>
</dbReference>
<keyword evidence="5 7" id="KW-0630">Potassium</keyword>
<evidence type="ECO:0000256" key="8">
    <source>
        <dbReference type="RuleBase" id="RU003313"/>
    </source>
</evidence>
<dbReference type="InterPro" id="IPR027266">
    <property type="entry name" value="TrmE/GcvT-like"/>
</dbReference>
<comment type="subcellular location">
    <subcellularLocation>
        <location evidence="7">Cytoplasm</location>
    </subcellularLocation>
</comment>
<dbReference type="PANTHER" id="PTHR42714">
    <property type="entry name" value="TRNA MODIFICATION GTPASE GTPBP3"/>
    <property type="match status" value="1"/>
</dbReference>
<feature type="binding site" evidence="7">
    <location>
        <position position="261"/>
    </location>
    <ligand>
        <name>Mg(2+)</name>
        <dbReference type="ChEBI" id="CHEBI:18420"/>
    </ligand>
</feature>
<dbReference type="eggNOG" id="COG0486">
    <property type="taxonomic scope" value="Bacteria"/>
</dbReference>
<feature type="binding site" evidence="7">
    <location>
        <begin position="280"/>
        <end position="283"/>
    </location>
    <ligand>
        <name>GTP</name>
        <dbReference type="ChEBI" id="CHEBI:37565"/>
    </ligand>
</feature>
<dbReference type="InterPro" id="IPR006073">
    <property type="entry name" value="GTP-bd"/>
</dbReference>
<dbReference type="HOGENOM" id="CLU_019624_4_1_12"/>
<dbReference type="PRINTS" id="PR00449">
    <property type="entry name" value="RASTRNSFRMNG"/>
</dbReference>